<dbReference type="InterPro" id="IPR050319">
    <property type="entry name" value="ABC_transp_ATP-bind"/>
</dbReference>
<dbReference type="Pfam" id="PF00005">
    <property type="entry name" value="ABC_tran"/>
    <property type="match status" value="1"/>
</dbReference>
<dbReference type="SMART" id="SM00382">
    <property type="entry name" value="AAA"/>
    <property type="match status" value="1"/>
</dbReference>
<dbReference type="CDD" id="cd03257">
    <property type="entry name" value="ABC_NikE_OppD_transporters"/>
    <property type="match status" value="1"/>
</dbReference>
<dbReference type="NCBIfam" id="TIGR01727">
    <property type="entry name" value="oligo_HPY"/>
    <property type="match status" value="1"/>
</dbReference>
<evidence type="ECO:0000313" key="6">
    <source>
        <dbReference type="EMBL" id="EEG73739.1"/>
    </source>
</evidence>
<proteinExistence type="inferred from homology"/>
<dbReference type="InterPro" id="IPR027417">
    <property type="entry name" value="P-loop_NTPase"/>
</dbReference>
<evidence type="ECO:0000259" key="5">
    <source>
        <dbReference type="PROSITE" id="PS50893"/>
    </source>
</evidence>
<dbReference type="FunFam" id="3.40.50.300:FF:000016">
    <property type="entry name" value="Oligopeptide ABC transporter ATP-binding component"/>
    <property type="match status" value="1"/>
</dbReference>
<name>C0C285_9FIRM</name>
<gene>
    <name evidence="6" type="ORF">CLOHYLEM_05744</name>
</gene>
<dbReference type="Gene3D" id="3.40.50.300">
    <property type="entry name" value="P-loop containing nucleotide triphosphate hydrolases"/>
    <property type="match status" value="1"/>
</dbReference>
<comment type="caution">
    <text evidence="6">The sequence shown here is derived from an EMBL/GenBank/DDBJ whole genome shotgun (WGS) entry which is preliminary data.</text>
</comment>
<dbReference type="GO" id="GO:0016887">
    <property type="term" value="F:ATP hydrolysis activity"/>
    <property type="evidence" value="ECO:0007669"/>
    <property type="project" value="InterPro"/>
</dbReference>
<keyword evidence="7" id="KW-1185">Reference proteome</keyword>
<dbReference type="HOGENOM" id="CLU_000604_1_23_9"/>
<evidence type="ECO:0000256" key="3">
    <source>
        <dbReference type="ARBA" id="ARBA00022741"/>
    </source>
</evidence>
<accession>C0C285</accession>
<protein>
    <submittedName>
        <fullName evidence="6">ABC transporter, ATP-binding protein</fullName>
    </submittedName>
</protein>
<dbReference type="GO" id="GO:0055085">
    <property type="term" value="P:transmembrane transport"/>
    <property type="evidence" value="ECO:0007669"/>
    <property type="project" value="UniProtKB-ARBA"/>
</dbReference>
<dbReference type="Pfam" id="PF08352">
    <property type="entry name" value="oligo_HPY"/>
    <property type="match status" value="1"/>
</dbReference>
<evidence type="ECO:0000256" key="2">
    <source>
        <dbReference type="ARBA" id="ARBA00022448"/>
    </source>
</evidence>
<evidence type="ECO:0000313" key="7">
    <source>
        <dbReference type="Proteomes" id="UP000004893"/>
    </source>
</evidence>
<dbReference type="GO" id="GO:0005524">
    <property type="term" value="F:ATP binding"/>
    <property type="evidence" value="ECO:0007669"/>
    <property type="project" value="UniProtKB-KW"/>
</dbReference>
<dbReference type="OrthoDB" id="9806285at2"/>
<dbReference type="InterPro" id="IPR003439">
    <property type="entry name" value="ABC_transporter-like_ATP-bd"/>
</dbReference>
<keyword evidence="3" id="KW-0547">Nucleotide-binding</keyword>
<dbReference type="Proteomes" id="UP000004893">
    <property type="component" value="Unassembled WGS sequence"/>
</dbReference>
<comment type="similarity">
    <text evidence="1">Belongs to the ABC transporter superfamily.</text>
</comment>
<evidence type="ECO:0000256" key="1">
    <source>
        <dbReference type="ARBA" id="ARBA00005417"/>
    </source>
</evidence>
<reference evidence="6" key="1">
    <citation type="submission" date="2009-02" db="EMBL/GenBank/DDBJ databases">
        <authorList>
            <person name="Fulton L."/>
            <person name="Clifton S."/>
            <person name="Fulton B."/>
            <person name="Xu J."/>
            <person name="Minx P."/>
            <person name="Pepin K.H."/>
            <person name="Johnson M."/>
            <person name="Bhonagiri V."/>
            <person name="Nash W.E."/>
            <person name="Mardis E.R."/>
            <person name="Wilson R.K."/>
        </authorList>
    </citation>
    <scope>NUCLEOTIDE SEQUENCE [LARGE SCALE GENOMIC DNA]</scope>
    <source>
        <strain evidence="6">DSM 15053</strain>
    </source>
</reference>
<feature type="domain" description="ABC transporter" evidence="5">
    <location>
        <begin position="6"/>
        <end position="250"/>
    </location>
</feature>
<organism evidence="6 7">
    <name type="scientific">[Clostridium] hylemonae DSM 15053</name>
    <dbReference type="NCBI Taxonomy" id="553973"/>
    <lineage>
        <taxon>Bacteria</taxon>
        <taxon>Bacillati</taxon>
        <taxon>Bacillota</taxon>
        <taxon>Clostridia</taxon>
        <taxon>Lachnospirales</taxon>
        <taxon>Lachnospiraceae</taxon>
    </lineage>
</organism>
<dbReference type="STRING" id="553973.CLOHYLEM_05744"/>
<dbReference type="PANTHER" id="PTHR43776">
    <property type="entry name" value="TRANSPORT ATP-BINDING PROTEIN"/>
    <property type="match status" value="1"/>
</dbReference>
<dbReference type="InterPro" id="IPR003593">
    <property type="entry name" value="AAA+_ATPase"/>
</dbReference>
<dbReference type="InterPro" id="IPR013563">
    <property type="entry name" value="Oligopep_ABC_C"/>
</dbReference>
<keyword evidence="2" id="KW-0813">Transport</keyword>
<dbReference type="PROSITE" id="PS50893">
    <property type="entry name" value="ABC_TRANSPORTER_2"/>
    <property type="match status" value="1"/>
</dbReference>
<dbReference type="EMBL" id="ABYI02000022">
    <property type="protein sequence ID" value="EEG73739.1"/>
    <property type="molecule type" value="Genomic_DNA"/>
</dbReference>
<dbReference type="AlphaFoldDB" id="C0C285"/>
<keyword evidence="4 6" id="KW-0067">ATP-binding</keyword>
<dbReference type="RefSeq" id="WP_006443088.1">
    <property type="nucleotide sequence ID" value="NZ_CP036524.1"/>
</dbReference>
<dbReference type="SUPFAM" id="SSF52540">
    <property type="entry name" value="P-loop containing nucleoside triphosphate hydrolases"/>
    <property type="match status" value="1"/>
</dbReference>
<reference evidence="6" key="2">
    <citation type="submission" date="2013-06" db="EMBL/GenBank/DDBJ databases">
        <title>Draft genome sequence of Clostridium hylemonae (DSM 15053).</title>
        <authorList>
            <person name="Sudarsanam P."/>
            <person name="Ley R."/>
            <person name="Guruge J."/>
            <person name="Turnbaugh P.J."/>
            <person name="Mahowald M."/>
            <person name="Liep D."/>
            <person name="Gordon J."/>
        </authorList>
    </citation>
    <scope>NUCLEOTIDE SEQUENCE</scope>
    <source>
        <strain evidence="6">DSM 15053</strain>
    </source>
</reference>
<dbReference type="GO" id="GO:0015833">
    <property type="term" value="P:peptide transport"/>
    <property type="evidence" value="ECO:0007669"/>
    <property type="project" value="InterPro"/>
</dbReference>
<evidence type="ECO:0000256" key="4">
    <source>
        <dbReference type="ARBA" id="ARBA00022840"/>
    </source>
</evidence>
<dbReference type="eggNOG" id="COG4608">
    <property type="taxonomic scope" value="Bacteria"/>
</dbReference>
<sequence>MPEKILEIKDLKKYFPLGNGQTVKAVDGVSMDLYKGETLGLVGESGCGKSTIAYTVVGMYGATDGEVCYKGTDLVKKGYKRTLRQKGEIQIVFQDPGSSLNARRTIEKSMQVPLDIHDKMSKEKKQARIESLLEEVGLPKEYKNKMPRNIGGGERQLVSVARALATNPELIILDEPTSALDVSVQAKVINTLIELQKELELSYLFITHDLSLMRNVATRVAILYLGRLCELAPTKEFFDAPLHPYTQMLLSSIPVATEEEEAMKPEQITSQGEIPSPVNAPSGCTFHTRCRDCMDICKVEAPTMTEIGPEHFVCCHKFAKHGLEEQKEAQEE</sequence>